<gene>
    <name evidence="2" type="ORF">SAMN02787073_1595</name>
</gene>
<dbReference type="RefSeq" id="WP_083536127.1">
    <property type="nucleotide sequence ID" value="NZ_FQVE01000002.1"/>
</dbReference>
<name>A0A1M4ZH60_9FLAO</name>
<dbReference type="InterPro" id="IPR019096">
    <property type="entry name" value="YopX_protein"/>
</dbReference>
<reference evidence="3" key="1">
    <citation type="submission" date="2016-11" db="EMBL/GenBank/DDBJ databases">
        <authorList>
            <person name="Varghese N."/>
            <person name="Submissions S."/>
        </authorList>
    </citation>
    <scope>NUCLEOTIDE SEQUENCE [LARGE SCALE GENOMIC DNA]</scope>
    <source>
        <strain evidence="3">YR203</strain>
    </source>
</reference>
<dbReference type="InterPro" id="IPR010024">
    <property type="entry name" value="CHP16711"/>
</dbReference>
<dbReference type="InterPro" id="IPR023385">
    <property type="entry name" value="YopX-like_C"/>
</dbReference>
<organism evidence="2 3">
    <name type="scientific">Chryseobacterium vrystaatense</name>
    <dbReference type="NCBI Taxonomy" id="307480"/>
    <lineage>
        <taxon>Bacteria</taxon>
        <taxon>Pseudomonadati</taxon>
        <taxon>Bacteroidota</taxon>
        <taxon>Flavobacteriia</taxon>
        <taxon>Flavobacteriales</taxon>
        <taxon>Weeksellaceae</taxon>
        <taxon>Chryseobacterium group</taxon>
        <taxon>Chryseobacterium</taxon>
    </lineage>
</organism>
<dbReference type="Gene3D" id="2.30.30.290">
    <property type="entry name" value="YopX-like domains"/>
    <property type="match status" value="1"/>
</dbReference>
<sequence>MNREIKFKVKIKLNEKGREFYEEESLFVESRIHEVKAIHFESPTNICIADESGDSVITIFKDYCDVFELMQFTGLKDKNGVDIYEGDILRVNESRYDSRVKNKIYEIREVCFRDGRFSIMHSVQDIYESDRIEVIGNIYSNPELLNNKS</sequence>
<dbReference type="AlphaFoldDB" id="A0A1M4ZH60"/>
<feature type="domain" description="YopX protein" evidence="1">
    <location>
        <begin position="42"/>
        <end position="145"/>
    </location>
</feature>
<dbReference type="NCBIfam" id="TIGR01671">
    <property type="entry name" value="phage_TIGR01671"/>
    <property type="match status" value="1"/>
</dbReference>
<dbReference type="Pfam" id="PF09643">
    <property type="entry name" value="YopX"/>
    <property type="match status" value="1"/>
</dbReference>
<protein>
    <submittedName>
        <fullName evidence="2">Phage uncharacterized protein TIGR01671</fullName>
    </submittedName>
</protein>
<evidence type="ECO:0000259" key="1">
    <source>
        <dbReference type="Pfam" id="PF09643"/>
    </source>
</evidence>
<dbReference type="EMBL" id="FQVE01000002">
    <property type="protein sequence ID" value="SHF17315.1"/>
    <property type="molecule type" value="Genomic_DNA"/>
</dbReference>
<dbReference type="SUPFAM" id="SSF159006">
    <property type="entry name" value="YopX-like"/>
    <property type="match status" value="1"/>
</dbReference>
<dbReference type="Proteomes" id="UP000184108">
    <property type="component" value="Unassembled WGS sequence"/>
</dbReference>
<proteinExistence type="predicted"/>
<accession>A0A1M4ZH60</accession>
<evidence type="ECO:0000313" key="3">
    <source>
        <dbReference type="Proteomes" id="UP000184108"/>
    </source>
</evidence>
<evidence type="ECO:0000313" key="2">
    <source>
        <dbReference type="EMBL" id="SHF17315.1"/>
    </source>
</evidence>